<dbReference type="Proteomes" id="UP000887540">
    <property type="component" value="Unplaced"/>
</dbReference>
<proteinExistence type="predicted"/>
<organism evidence="1 2">
    <name type="scientific">Acrobeloides nanus</name>
    <dbReference type="NCBI Taxonomy" id="290746"/>
    <lineage>
        <taxon>Eukaryota</taxon>
        <taxon>Metazoa</taxon>
        <taxon>Ecdysozoa</taxon>
        <taxon>Nematoda</taxon>
        <taxon>Chromadorea</taxon>
        <taxon>Rhabditida</taxon>
        <taxon>Tylenchina</taxon>
        <taxon>Cephalobomorpha</taxon>
        <taxon>Cephaloboidea</taxon>
        <taxon>Cephalobidae</taxon>
        <taxon>Acrobeloides</taxon>
    </lineage>
</organism>
<accession>A0A914C1A3</accession>
<evidence type="ECO:0000313" key="2">
    <source>
        <dbReference type="WBParaSite" id="ACRNAN_Path_1496.g5833.t1"/>
    </source>
</evidence>
<keyword evidence="1" id="KW-1185">Reference proteome</keyword>
<evidence type="ECO:0000313" key="1">
    <source>
        <dbReference type="Proteomes" id="UP000887540"/>
    </source>
</evidence>
<name>A0A914C1A3_9BILA</name>
<protein>
    <submittedName>
        <fullName evidence="2">Uncharacterized protein</fullName>
    </submittedName>
</protein>
<dbReference type="AlphaFoldDB" id="A0A914C1A3"/>
<dbReference type="WBParaSite" id="ACRNAN_Path_1496.g5833.t1">
    <property type="protein sequence ID" value="ACRNAN_Path_1496.g5833.t1"/>
    <property type="gene ID" value="ACRNAN_Path_1496.g5833"/>
</dbReference>
<sequence>MEYGEDLIMTVWTHLNNNKQIEDDKFKDRIKEITKLYQLICRLKRSKNPKIVLDEDGCSDKDKNLLLSLIEGKPSLEQTNPEWKINVIVSSDCIYKSLHPKIQLKINNNLVEMDSERLSELRYDVAKILHRMQHYM</sequence>
<reference evidence="2" key="1">
    <citation type="submission" date="2022-11" db="UniProtKB">
        <authorList>
            <consortium name="WormBaseParasite"/>
        </authorList>
    </citation>
    <scope>IDENTIFICATION</scope>
</reference>